<name>A0A1Y6IVR4_9VIBR</name>
<dbReference type="EMBL" id="JAWRCO010000002">
    <property type="protein sequence ID" value="MDW6004954.1"/>
    <property type="molecule type" value="Genomic_DNA"/>
</dbReference>
<protein>
    <submittedName>
        <fullName evidence="7">DUF2955 domain-containing protein</fullName>
    </submittedName>
</protein>
<evidence type="ECO:0000256" key="1">
    <source>
        <dbReference type="ARBA" id="ARBA00004141"/>
    </source>
</evidence>
<dbReference type="EMBL" id="FXXI01000006">
    <property type="protein sequence ID" value="SMS01718.1"/>
    <property type="molecule type" value="Genomic_DNA"/>
</dbReference>
<feature type="transmembrane region" description="Helical" evidence="5">
    <location>
        <begin position="108"/>
        <end position="125"/>
    </location>
</feature>
<keyword evidence="3 5" id="KW-1133">Transmembrane helix</keyword>
<dbReference type="Proteomes" id="UP000196125">
    <property type="component" value="Unassembled WGS sequence"/>
</dbReference>
<dbReference type="InterPro" id="IPR022604">
    <property type="entry name" value="DUF2955"/>
</dbReference>
<evidence type="ECO:0000313" key="9">
    <source>
        <dbReference type="Proteomes" id="UP000196125"/>
    </source>
</evidence>
<keyword evidence="4 5" id="KW-0472">Membrane</keyword>
<organism evidence="8 9">
    <name type="scientific">Vibrio mangrovi</name>
    <dbReference type="NCBI Taxonomy" id="474394"/>
    <lineage>
        <taxon>Bacteria</taxon>
        <taxon>Pseudomonadati</taxon>
        <taxon>Pseudomonadota</taxon>
        <taxon>Gammaproteobacteria</taxon>
        <taxon>Vibrionales</taxon>
        <taxon>Vibrionaceae</taxon>
        <taxon>Vibrio</taxon>
    </lineage>
</organism>
<feature type="transmembrane region" description="Helical" evidence="5">
    <location>
        <begin position="282"/>
        <end position="299"/>
    </location>
</feature>
<evidence type="ECO:0000256" key="5">
    <source>
        <dbReference type="SAM" id="Phobius"/>
    </source>
</evidence>
<dbReference type="InterPro" id="IPR016926">
    <property type="entry name" value="UCP029594"/>
</dbReference>
<gene>
    <name evidence="7" type="ORF">SBX37_19010</name>
    <name evidence="8" type="ORF">VIM7927_03023</name>
</gene>
<feature type="transmembrane region" description="Helical" evidence="5">
    <location>
        <begin position="311"/>
        <end position="331"/>
    </location>
</feature>
<evidence type="ECO:0000256" key="3">
    <source>
        <dbReference type="ARBA" id="ARBA00022989"/>
    </source>
</evidence>
<dbReference type="Proteomes" id="UP001283366">
    <property type="component" value="Unassembled WGS sequence"/>
</dbReference>
<reference evidence="8 9" key="1">
    <citation type="submission" date="2017-05" db="EMBL/GenBank/DDBJ databases">
        <authorList>
            <person name="Song R."/>
            <person name="Chenine A.L."/>
            <person name="Ruprecht R.M."/>
        </authorList>
    </citation>
    <scope>NUCLEOTIDE SEQUENCE [LARGE SCALE GENOMIC DNA]</scope>
    <source>
        <strain evidence="8 9">CECT 7927</strain>
    </source>
</reference>
<dbReference type="InterPro" id="IPR049453">
    <property type="entry name" value="Memb_transporter_dom"/>
</dbReference>
<dbReference type="Pfam" id="PF11168">
    <property type="entry name" value="DUF2955"/>
    <property type="match status" value="1"/>
</dbReference>
<feature type="transmembrane region" description="Helical" evidence="5">
    <location>
        <begin position="32"/>
        <end position="52"/>
    </location>
</feature>
<sequence length="344" mass="37513">MRLWTHPLNENDLRQCLRIALGATLGFIISKFFGWSFGVFFTVVPMLLLGMIPVLNGHIARQMIASGVICSLEVGLLGGLFGTHPGLMTPIAFLLFLAKFACMARGPLFLFGANSVLNLSIMLHFASYSTTDINDMIASNLTASFLSIGIAYLMHYLIPDAEPRQPPPQPSSPKGSHRIRHETLLGAGVATLSFLVFQTLNLSDSMSAQSTSLLLLFPMNWNGALGYARKRAIGTILGVAFGLCCQILLYDRSNQLILVIPLLWIGTMLFGYLHMKEASGSGVGFGGLTTLGILFGQYLTPTSDLTFNALYRISSILFAIVATLIVTYLIHRMLNSVEATRYGH</sequence>
<evidence type="ECO:0000256" key="4">
    <source>
        <dbReference type="ARBA" id="ARBA00023136"/>
    </source>
</evidence>
<evidence type="ECO:0000313" key="10">
    <source>
        <dbReference type="Proteomes" id="UP001283366"/>
    </source>
</evidence>
<feature type="transmembrane region" description="Helical" evidence="5">
    <location>
        <begin position="256"/>
        <end position="275"/>
    </location>
</feature>
<reference evidence="7 10" key="2">
    <citation type="submission" date="2023-11" db="EMBL/GenBank/DDBJ databases">
        <title>Plant-associative lifestyle of Vibrio porteresiae and its evolutionary dynamics.</title>
        <authorList>
            <person name="Rameshkumar N."/>
            <person name="Kirti K."/>
        </authorList>
    </citation>
    <scope>NUCLEOTIDE SEQUENCE [LARGE SCALE GENOMIC DNA]</scope>
    <source>
        <strain evidence="7 10">MSSRF38</strain>
    </source>
</reference>
<feature type="transmembrane region" description="Helical" evidence="5">
    <location>
        <begin position="137"/>
        <end position="158"/>
    </location>
</feature>
<dbReference type="GO" id="GO:0016020">
    <property type="term" value="C:membrane"/>
    <property type="evidence" value="ECO:0007669"/>
    <property type="project" value="UniProtKB-SubCell"/>
</dbReference>
<accession>A0A1Y6IVR4</accession>
<dbReference type="RefSeq" id="WP_087481749.1">
    <property type="nucleotide sequence ID" value="NZ_AP024884.1"/>
</dbReference>
<feature type="transmembrane region" description="Helical" evidence="5">
    <location>
        <begin position="232"/>
        <end position="250"/>
    </location>
</feature>
<keyword evidence="2 5" id="KW-0812">Transmembrane</keyword>
<evidence type="ECO:0000313" key="7">
    <source>
        <dbReference type="EMBL" id="MDW6004954.1"/>
    </source>
</evidence>
<feature type="domain" description="Integral membrane bound transporter" evidence="6">
    <location>
        <begin position="193"/>
        <end position="326"/>
    </location>
</feature>
<evidence type="ECO:0000259" key="6">
    <source>
        <dbReference type="Pfam" id="PF13515"/>
    </source>
</evidence>
<keyword evidence="10" id="KW-1185">Reference proteome</keyword>
<dbReference type="Pfam" id="PF13515">
    <property type="entry name" value="FUSC_2"/>
    <property type="match status" value="1"/>
</dbReference>
<dbReference type="AlphaFoldDB" id="A0A1Y6IVR4"/>
<dbReference type="OrthoDB" id="6799126at2"/>
<proteinExistence type="predicted"/>
<evidence type="ECO:0000313" key="8">
    <source>
        <dbReference type="EMBL" id="SMS01718.1"/>
    </source>
</evidence>
<dbReference type="PIRSF" id="PIRSF029594">
    <property type="entry name" value="UCP029594"/>
    <property type="match status" value="1"/>
</dbReference>
<evidence type="ECO:0000256" key="2">
    <source>
        <dbReference type="ARBA" id="ARBA00022692"/>
    </source>
</evidence>
<comment type="subcellular location">
    <subcellularLocation>
        <location evidence="1">Membrane</location>
        <topology evidence="1">Multi-pass membrane protein</topology>
    </subcellularLocation>
</comment>